<sequence length="303" mass="35690">MNFFILVMIIFLLLITHLHLINGMFHQEESSSSRGKQVQMHSSPQPSTDSGMHFSLVELSILIRVLHFINIDYIKGITDPNFDSEKIIIHYCNIEFNNLQMQNKNSIIPIYDQLKNKLTQVVEHYTEHFPYHIVENMNNSLRFKNSIIAEGLKEYSSKMNIDEFSYFLWTMKILPPNWEHMDLQDLLNKSIEMTAILTHVSKVNYLNDYDFLEIKANYWMYEFSQLLNVEAILNNLGLGFTVVDPNLLGYACRRFILLYPHSENFHVLYDSLEDIQKLALEQQIIDPFLTGEFSENQIEYTEE</sequence>
<keyword evidence="1" id="KW-0732">Signal</keyword>
<organism evidence="2 3">
    <name type="scientific">Meloidogyne floridensis</name>
    <dbReference type="NCBI Taxonomy" id="298350"/>
    <lineage>
        <taxon>Eukaryota</taxon>
        <taxon>Metazoa</taxon>
        <taxon>Ecdysozoa</taxon>
        <taxon>Nematoda</taxon>
        <taxon>Chromadorea</taxon>
        <taxon>Rhabditida</taxon>
        <taxon>Tylenchina</taxon>
        <taxon>Tylenchomorpha</taxon>
        <taxon>Tylenchoidea</taxon>
        <taxon>Meloidogynidae</taxon>
        <taxon>Meloidogyninae</taxon>
        <taxon>Meloidogyne</taxon>
    </lineage>
</organism>
<feature type="chain" id="PRO_5037571757" evidence="1">
    <location>
        <begin position="24"/>
        <end position="303"/>
    </location>
</feature>
<reference evidence="3" key="1">
    <citation type="submission" date="2022-11" db="UniProtKB">
        <authorList>
            <consortium name="WormBaseParasite"/>
        </authorList>
    </citation>
    <scope>IDENTIFICATION</scope>
</reference>
<proteinExistence type="predicted"/>
<dbReference type="WBParaSite" id="scf7180000418044.g2025">
    <property type="protein sequence ID" value="scf7180000418044.g2025"/>
    <property type="gene ID" value="scf7180000418044.g2025"/>
</dbReference>
<feature type="signal peptide" evidence="1">
    <location>
        <begin position="1"/>
        <end position="23"/>
    </location>
</feature>
<accession>A0A915NJB7</accession>
<dbReference type="AlphaFoldDB" id="A0A915NJB7"/>
<keyword evidence="2" id="KW-1185">Reference proteome</keyword>
<evidence type="ECO:0000313" key="3">
    <source>
        <dbReference type="WBParaSite" id="scf7180000418044.g2025"/>
    </source>
</evidence>
<evidence type="ECO:0000256" key="1">
    <source>
        <dbReference type="SAM" id="SignalP"/>
    </source>
</evidence>
<protein>
    <submittedName>
        <fullName evidence="3">Uncharacterized protein</fullName>
    </submittedName>
</protein>
<evidence type="ECO:0000313" key="2">
    <source>
        <dbReference type="Proteomes" id="UP000887560"/>
    </source>
</evidence>
<dbReference type="Proteomes" id="UP000887560">
    <property type="component" value="Unplaced"/>
</dbReference>
<name>A0A915NJB7_9BILA</name>